<dbReference type="OrthoDB" id="7941261at2"/>
<keyword evidence="4" id="KW-0812">Transmembrane</keyword>
<evidence type="ECO:0000256" key="2">
    <source>
        <dbReference type="ARBA" id="ARBA00007639"/>
    </source>
</evidence>
<comment type="caution">
    <text evidence="6">The sequence shown here is derived from an EMBL/GenBank/DDBJ whole genome shotgun (WGS) entry which is preliminary data.</text>
</comment>
<dbReference type="AlphaFoldDB" id="A0A261FR07"/>
<protein>
    <submittedName>
        <fullName evidence="6">Periplasmic binding protein</fullName>
    </submittedName>
</protein>
<dbReference type="Proteomes" id="UP000216871">
    <property type="component" value="Unassembled WGS sequence"/>
</dbReference>
<evidence type="ECO:0000256" key="3">
    <source>
        <dbReference type="ARBA" id="ARBA00022729"/>
    </source>
</evidence>
<dbReference type="RefSeq" id="WP_094667036.1">
    <property type="nucleotide sequence ID" value="NZ_MWWW01000004.1"/>
</dbReference>
<name>A0A261FR07_9BIFI</name>
<dbReference type="PANTHER" id="PTHR46847">
    <property type="entry name" value="D-ALLOSE-BINDING PERIPLASMIC PROTEIN-RELATED"/>
    <property type="match status" value="1"/>
</dbReference>
<proteinExistence type="inferred from homology"/>
<evidence type="ECO:0000259" key="5">
    <source>
        <dbReference type="Pfam" id="PF13407"/>
    </source>
</evidence>
<keyword evidence="3" id="KW-0732">Signal</keyword>
<feature type="transmembrane region" description="Helical" evidence="4">
    <location>
        <begin position="16"/>
        <end position="37"/>
    </location>
</feature>
<dbReference type="SUPFAM" id="SSF53822">
    <property type="entry name" value="Periplasmic binding protein-like I"/>
    <property type="match status" value="1"/>
</dbReference>
<comment type="similarity">
    <text evidence="2">Belongs to the bacterial solute-binding protein 2 family.</text>
</comment>
<evidence type="ECO:0000313" key="7">
    <source>
        <dbReference type="Proteomes" id="UP000216871"/>
    </source>
</evidence>
<dbReference type="Gene3D" id="3.40.50.2300">
    <property type="match status" value="2"/>
</dbReference>
<sequence>MAANNAPAQAGKKNQLLILIIAVVVVLAVVVGGAWAIKTRQATANESANANGEDTVNIALVSRGTQGDFLNQWLDGANKEAKRIGANLHIYDAKGDDNQQILDVQSAIATKPDVILVDHSLEGVTNNVKAALDAGIPVVGFDSVVNDDRVVHVSQSDADLSKLITSQLVKDTNGKAEVIYAYVAGFAPLDRRNAVWEKVKEENPGLKQVAQVGVVNEATAQQTAEQVKASLQANPNVTAVLAPYDEFAKGAAQAVDELGLNGKVNVYGVDISDADIAELKKDNSPWIATATTDPANDGAVSVRTAYLAAKKQLGDTKTVTVPPTLVTGDVLREKDITSLSQLVTAFPSLRTDDLSPVEDAAKQ</sequence>
<dbReference type="InterPro" id="IPR025997">
    <property type="entry name" value="SBP_2_dom"/>
</dbReference>
<dbReference type="GO" id="GO:0030246">
    <property type="term" value="F:carbohydrate binding"/>
    <property type="evidence" value="ECO:0007669"/>
    <property type="project" value="UniProtKB-ARBA"/>
</dbReference>
<keyword evidence="7" id="KW-1185">Reference proteome</keyword>
<keyword evidence="4" id="KW-0472">Membrane</keyword>
<dbReference type="Pfam" id="PF13407">
    <property type="entry name" value="Peripla_BP_4"/>
    <property type="match status" value="1"/>
</dbReference>
<evidence type="ECO:0000256" key="1">
    <source>
        <dbReference type="ARBA" id="ARBA00004196"/>
    </source>
</evidence>
<comment type="subcellular location">
    <subcellularLocation>
        <location evidence="1">Cell envelope</location>
    </subcellularLocation>
</comment>
<accession>A0A261FR07</accession>
<evidence type="ECO:0000313" key="6">
    <source>
        <dbReference type="EMBL" id="OZG61226.1"/>
    </source>
</evidence>
<dbReference type="PANTHER" id="PTHR46847:SF1">
    <property type="entry name" value="D-ALLOSE-BINDING PERIPLASMIC PROTEIN-RELATED"/>
    <property type="match status" value="1"/>
</dbReference>
<organism evidence="6 7">
    <name type="scientific">Bifidobacterium myosotis</name>
    <dbReference type="NCBI Taxonomy" id="1630166"/>
    <lineage>
        <taxon>Bacteria</taxon>
        <taxon>Bacillati</taxon>
        <taxon>Actinomycetota</taxon>
        <taxon>Actinomycetes</taxon>
        <taxon>Bifidobacteriales</taxon>
        <taxon>Bifidobacteriaceae</taxon>
        <taxon>Bifidobacterium</taxon>
    </lineage>
</organism>
<dbReference type="InterPro" id="IPR028082">
    <property type="entry name" value="Peripla_BP_I"/>
</dbReference>
<keyword evidence="4" id="KW-1133">Transmembrane helix</keyword>
<feature type="domain" description="Periplasmic binding protein" evidence="5">
    <location>
        <begin position="58"/>
        <end position="311"/>
    </location>
</feature>
<evidence type="ECO:0000256" key="4">
    <source>
        <dbReference type="SAM" id="Phobius"/>
    </source>
</evidence>
<reference evidence="6 7" key="1">
    <citation type="journal article" date="2017" name="BMC Genomics">
        <title>Comparative genomic and phylogenomic analyses of the Bifidobacteriaceae family.</title>
        <authorList>
            <person name="Lugli G.A."/>
            <person name="Milani C."/>
            <person name="Turroni F."/>
            <person name="Duranti S."/>
            <person name="Mancabelli L."/>
            <person name="Mangifesta M."/>
            <person name="Ferrario C."/>
            <person name="Modesto M."/>
            <person name="Mattarelli P."/>
            <person name="Jiri K."/>
            <person name="van Sinderen D."/>
            <person name="Ventura M."/>
        </authorList>
    </citation>
    <scope>NUCLEOTIDE SEQUENCE [LARGE SCALE GENOMIC DNA]</scope>
    <source>
        <strain evidence="6 7">DSM 100196</strain>
    </source>
</reference>
<dbReference type="EMBL" id="MWWW01000004">
    <property type="protein sequence ID" value="OZG61226.1"/>
    <property type="molecule type" value="Genomic_DNA"/>
</dbReference>
<gene>
    <name evidence="6" type="ORF">BMYO_0525</name>
</gene>
<dbReference type="GO" id="GO:0030313">
    <property type="term" value="C:cell envelope"/>
    <property type="evidence" value="ECO:0007669"/>
    <property type="project" value="UniProtKB-SubCell"/>
</dbReference>